<protein>
    <submittedName>
        <fullName evidence="1">Uncharacterized protein</fullName>
    </submittedName>
</protein>
<sequence length="47" mass="5699">MPNDKKHKFDPHIGKWKLKDVVRIKNPSSSFEGIRGKYLQWILRYSR</sequence>
<gene>
    <name evidence="1" type="ORF">LCGC14_2304640</name>
</gene>
<reference evidence="1" key="1">
    <citation type="journal article" date="2015" name="Nature">
        <title>Complex archaea that bridge the gap between prokaryotes and eukaryotes.</title>
        <authorList>
            <person name="Spang A."/>
            <person name="Saw J.H."/>
            <person name="Jorgensen S.L."/>
            <person name="Zaremba-Niedzwiedzka K."/>
            <person name="Martijn J."/>
            <person name="Lind A.E."/>
            <person name="van Eijk R."/>
            <person name="Schleper C."/>
            <person name="Guy L."/>
            <person name="Ettema T.J."/>
        </authorList>
    </citation>
    <scope>NUCLEOTIDE SEQUENCE</scope>
</reference>
<name>A0A0F9CMF8_9ZZZZ</name>
<evidence type="ECO:0000313" key="1">
    <source>
        <dbReference type="EMBL" id="KKL50523.1"/>
    </source>
</evidence>
<dbReference type="EMBL" id="LAZR01032568">
    <property type="protein sequence ID" value="KKL50523.1"/>
    <property type="molecule type" value="Genomic_DNA"/>
</dbReference>
<comment type="caution">
    <text evidence="1">The sequence shown here is derived from an EMBL/GenBank/DDBJ whole genome shotgun (WGS) entry which is preliminary data.</text>
</comment>
<accession>A0A0F9CMF8</accession>
<dbReference type="AlphaFoldDB" id="A0A0F9CMF8"/>
<proteinExistence type="predicted"/>
<organism evidence="1">
    <name type="scientific">marine sediment metagenome</name>
    <dbReference type="NCBI Taxonomy" id="412755"/>
    <lineage>
        <taxon>unclassified sequences</taxon>
        <taxon>metagenomes</taxon>
        <taxon>ecological metagenomes</taxon>
    </lineage>
</organism>